<comment type="caution">
    <text evidence="6">The sequence shown here is derived from an EMBL/GenBank/DDBJ whole genome shotgun (WGS) entry which is preliminary data.</text>
</comment>
<dbReference type="InterPro" id="IPR050416">
    <property type="entry name" value="FAD-linked_Oxidoreductase"/>
</dbReference>
<dbReference type="GeneID" id="68316276"/>
<evidence type="ECO:0000313" key="6">
    <source>
        <dbReference type="EMBL" id="KAG9499956.1"/>
    </source>
</evidence>
<dbReference type="Gene3D" id="3.30.465.10">
    <property type="match status" value="1"/>
</dbReference>
<name>A0A9P8IM68_9HYPO</name>
<keyword evidence="3" id="KW-0274">FAD</keyword>
<protein>
    <recommendedName>
        <fullName evidence="5">FAD-binding PCMH-type domain-containing protein</fullName>
    </recommendedName>
</protein>
<reference evidence="6" key="1">
    <citation type="journal article" date="2021" name="Mol. Plant Microbe Interact.">
        <title>Telomere to telomere genome assembly of Fusarium musae F31, causal agent of crown rot disease of banana.</title>
        <authorList>
            <person name="Degradi L."/>
            <person name="Tava V."/>
            <person name="Kunova A."/>
            <person name="Cortesi P."/>
            <person name="Saracchi M."/>
            <person name="Pasquali M."/>
        </authorList>
    </citation>
    <scope>NUCLEOTIDE SEQUENCE</scope>
    <source>
        <strain evidence="6">F31</strain>
    </source>
</reference>
<dbReference type="PANTHER" id="PTHR42973">
    <property type="entry name" value="BINDING OXIDOREDUCTASE, PUTATIVE (AFU_ORTHOLOGUE AFUA_1G17690)-RELATED"/>
    <property type="match status" value="1"/>
</dbReference>
<dbReference type="RefSeq" id="XP_044678956.1">
    <property type="nucleotide sequence ID" value="XM_044826039.1"/>
</dbReference>
<dbReference type="Pfam" id="PF01565">
    <property type="entry name" value="FAD_binding_4"/>
    <property type="match status" value="1"/>
</dbReference>
<sequence>MKLGVLATGAAYGTTLLPSSPQQCCSALLKEAGLSDLVVTKNQSLYNERIDSYWSVSAALHPDCMVLPKTARNPPDDVSKVMEVITKNQCKFGIRGGGHGNFKLSNSVEEGITIDFGFMNGTSYDEEKNVVSVGPGGHWQDVYDTLIPYGLAVAGGRAGTVGVGGFVTGGGNSFYSASHGMACDTVAGWQLVLANGDIVEANAESNADLWQAMKGGSGNLGLITRIDMYPIEFVDRSNPSIWGGNLLYMPESGPAVIDALIDFTANVPKDENSSSIVYWAYLPALAGGTILNAAIENTKGEVKPPAFDSFYAIPDIQGDTTVTEKLSKVTKDLGSGQPPHFRNVWFTSSFKPNAELLNYVVEKYDELNQALEALMPSAESELNTLCMFQPITKSIAEKGVKNGGNVMGLDKYTEDGDGIMFLLTWAAKGEASEEAAFPLLKAYMDDIEIKAKEMDAWWAWKFVNYAHLTQDPLATIGDEALAKLRAASKKYDPQGVFQKLRSSGVKIPF</sequence>
<feature type="domain" description="FAD-binding PCMH-type" evidence="5">
    <location>
        <begin position="58"/>
        <end position="233"/>
    </location>
</feature>
<dbReference type="AlphaFoldDB" id="A0A9P8IM68"/>
<organism evidence="6 7">
    <name type="scientific">Fusarium musae</name>
    <dbReference type="NCBI Taxonomy" id="1042133"/>
    <lineage>
        <taxon>Eukaryota</taxon>
        <taxon>Fungi</taxon>
        <taxon>Dikarya</taxon>
        <taxon>Ascomycota</taxon>
        <taxon>Pezizomycotina</taxon>
        <taxon>Sordariomycetes</taxon>
        <taxon>Hypocreomycetidae</taxon>
        <taxon>Hypocreales</taxon>
        <taxon>Nectriaceae</taxon>
        <taxon>Fusarium</taxon>
    </lineage>
</organism>
<dbReference type="EMBL" id="JAHBCI010000006">
    <property type="protein sequence ID" value="KAG9499956.1"/>
    <property type="molecule type" value="Genomic_DNA"/>
</dbReference>
<evidence type="ECO:0000313" key="7">
    <source>
        <dbReference type="Proteomes" id="UP000827133"/>
    </source>
</evidence>
<keyword evidence="7" id="KW-1185">Reference proteome</keyword>
<evidence type="ECO:0000259" key="5">
    <source>
        <dbReference type="PROSITE" id="PS51387"/>
    </source>
</evidence>
<dbReference type="SUPFAM" id="SSF56176">
    <property type="entry name" value="FAD-binding/transporter-associated domain-like"/>
    <property type="match status" value="1"/>
</dbReference>
<dbReference type="Proteomes" id="UP000827133">
    <property type="component" value="Unassembled WGS sequence"/>
</dbReference>
<dbReference type="InterPro" id="IPR016169">
    <property type="entry name" value="FAD-bd_PCMH_sub2"/>
</dbReference>
<dbReference type="PROSITE" id="PS51387">
    <property type="entry name" value="FAD_PCMH"/>
    <property type="match status" value="1"/>
</dbReference>
<gene>
    <name evidence="6" type="ORF">J7337_008420</name>
</gene>
<dbReference type="InterPro" id="IPR036318">
    <property type="entry name" value="FAD-bd_PCMH-like_sf"/>
</dbReference>
<dbReference type="GO" id="GO:0071949">
    <property type="term" value="F:FAD binding"/>
    <property type="evidence" value="ECO:0007669"/>
    <property type="project" value="InterPro"/>
</dbReference>
<dbReference type="InterPro" id="IPR006094">
    <property type="entry name" value="Oxid_FAD_bind_N"/>
</dbReference>
<keyword evidence="4" id="KW-0560">Oxidoreductase</keyword>
<dbReference type="GO" id="GO:0016491">
    <property type="term" value="F:oxidoreductase activity"/>
    <property type="evidence" value="ECO:0007669"/>
    <property type="project" value="UniProtKB-KW"/>
</dbReference>
<evidence type="ECO:0000256" key="3">
    <source>
        <dbReference type="ARBA" id="ARBA00022827"/>
    </source>
</evidence>
<evidence type="ECO:0000256" key="2">
    <source>
        <dbReference type="ARBA" id="ARBA00022630"/>
    </source>
</evidence>
<evidence type="ECO:0000256" key="1">
    <source>
        <dbReference type="ARBA" id="ARBA00005466"/>
    </source>
</evidence>
<dbReference type="PANTHER" id="PTHR42973:SF53">
    <property type="entry name" value="FAD-BINDING PCMH-TYPE DOMAIN-CONTAINING PROTEIN-RELATED"/>
    <property type="match status" value="1"/>
</dbReference>
<accession>A0A9P8IM68</accession>
<dbReference type="InterPro" id="IPR016166">
    <property type="entry name" value="FAD-bd_PCMH"/>
</dbReference>
<keyword evidence="2" id="KW-0285">Flavoprotein</keyword>
<comment type="similarity">
    <text evidence="1">Belongs to the oxygen-dependent FAD-linked oxidoreductase family.</text>
</comment>
<evidence type="ECO:0000256" key="4">
    <source>
        <dbReference type="ARBA" id="ARBA00023002"/>
    </source>
</evidence>
<dbReference type="KEGG" id="fmu:J7337_008420"/>
<proteinExistence type="inferred from homology"/>